<evidence type="ECO:0000313" key="2">
    <source>
        <dbReference type="EMBL" id="EMY67766.1"/>
    </source>
</evidence>
<proteinExistence type="predicted"/>
<comment type="caution">
    <text evidence="2">The sequence shown here is derived from an EMBL/GenBank/DDBJ whole genome shotgun (WGS) entry which is preliminary data.</text>
</comment>
<accession>N1W7C4</accession>
<dbReference type="RefSeq" id="WP_002992145.1">
    <property type="nucleotide sequence ID" value="NZ_AOGY02000087.1"/>
</dbReference>
<evidence type="ECO:0000259" key="1">
    <source>
        <dbReference type="Pfam" id="PF04986"/>
    </source>
</evidence>
<dbReference type="GO" id="GO:0006313">
    <property type="term" value="P:DNA transposition"/>
    <property type="evidence" value="ECO:0007669"/>
    <property type="project" value="InterPro"/>
</dbReference>
<dbReference type="Proteomes" id="UP000012227">
    <property type="component" value="Unassembled WGS sequence"/>
</dbReference>
<protein>
    <submittedName>
        <fullName evidence="2">Transposase domain protein</fullName>
    </submittedName>
</protein>
<organism evidence="2 3">
    <name type="scientific">Leptospira vanthielii serovar Holland str. Waz Holland = ATCC 700522</name>
    <dbReference type="NCBI Taxonomy" id="1218591"/>
    <lineage>
        <taxon>Bacteria</taxon>
        <taxon>Pseudomonadati</taxon>
        <taxon>Spirochaetota</taxon>
        <taxon>Spirochaetia</taxon>
        <taxon>Leptospirales</taxon>
        <taxon>Leptospiraceae</taxon>
        <taxon>Leptospira</taxon>
    </lineage>
</organism>
<dbReference type="EMBL" id="AOGY02000087">
    <property type="protein sequence ID" value="EMY67766.1"/>
    <property type="molecule type" value="Genomic_DNA"/>
</dbReference>
<sequence>MLSILIRSIFFDNGSINLHKKDKSFSFSNHEFVNRYIKHIIPQNIKSIRYSGFYSSASRSKYDLVKQLLGIISKEENESNINDDSILDVQHKLHKSCPFCNQRMILFEEVDEFKVPDIVYIKFGKDPPTEELFTRLVA</sequence>
<evidence type="ECO:0000313" key="3">
    <source>
        <dbReference type="Proteomes" id="UP000012227"/>
    </source>
</evidence>
<dbReference type="GO" id="GO:0004803">
    <property type="term" value="F:transposase activity"/>
    <property type="evidence" value="ECO:0007669"/>
    <property type="project" value="InterPro"/>
</dbReference>
<dbReference type="Pfam" id="PF04986">
    <property type="entry name" value="Y2_Tnp"/>
    <property type="match status" value="1"/>
</dbReference>
<dbReference type="AlphaFoldDB" id="N1W7C4"/>
<dbReference type="GO" id="GO:0003677">
    <property type="term" value="F:DNA binding"/>
    <property type="evidence" value="ECO:0007669"/>
    <property type="project" value="InterPro"/>
</dbReference>
<reference evidence="2 3" key="1">
    <citation type="submission" date="2013-03" db="EMBL/GenBank/DDBJ databases">
        <authorList>
            <person name="Harkins D.M."/>
            <person name="Durkin A.S."/>
            <person name="Brinkac L.M."/>
            <person name="Haft D.H."/>
            <person name="Selengut J.D."/>
            <person name="Sanka R."/>
            <person name="DePew J."/>
            <person name="Purushe J."/>
            <person name="Galloway R.L."/>
            <person name="Vinetz J.M."/>
            <person name="Sutton G.G."/>
            <person name="Nierman W.C."/>
            <person name="Fouts D.E."/>
        </authorList>
    </citation>
    <scope>NUCLEOTIDE SEQUENCE [LARGE SCALE GENOMIC DNA]</scope>
    <source>
        <strain evidence="2 3">Waz Holland</strain>
    </source>
</reference>
<dbReference type="InterPro" id="IPR007069">
    <property type="entry name" value="Transposase_32"/>
</dbReference>
<feature type="domain" description="Transposase IS801/IS1294" evidence="1">
    <location>
        <begin position="19"/>
        <end position="60"/>
    </location>
</feature>
<name>N1W7C4_9LEPT</name>
<gene>
    <name evidence="2" type="ORF">LEP1GSC199_0671</name>
</gene>